<protein>
    <submittedName>
        <fullName evidence="2">Glycosyltransferase involved in cell wall biosynthesis</fullName>
    </submittedName>
</protein>
<sequence length="444" mass="48575">MLVLTLSTDVWCGAHDGVQSDPLVSSGRFALRVPDATLFLYASKKTTTMANDTLDTVLIVEPNFTGHRWRYAEWAAAAYMEAGYRCVIVTDPANAAHSLAVRITRENRPELQIQFVEPLVHGRSGLAKVSYVRFFRDFKHAFDAASRNRKIALVVVPYVDYFFYSLPFTGSPFGATPWVGITMRANFHHAKVGVKAPREPLVNAIKAQLFQRAIRTPGLKTLLTIDPTLTEWCTRAGHQAARSAAVQYLADPFPDAKAAEPLAARQRLGLGTGKHVLVYGAITERKGIQELVAALAQRAGTDQPTLVVAGAQDDETRAFFASAGALSPPAVFMDRFITAEEELDLFSACDVVWLGYKGHYGMSGVLVQAYRFGKPVVATADGLIGWFCRTGELGPVVEDLSVASINRAFDKVFGEHPSTAPAGPHLLERNTLSHFKQTLRQAIV</sequence>
<organism evidence="2 3">
    <name type="scientific">Caballeronia udeis</name>
    <dbReference type="NCBI Taxonomy" id="1232866"/>
    <lineage>
        <taxon>Bacteria</taxon>
        <taxon>Pseudomonadati</taxon>
        <taxon>Pseudomonadota</taxon>
        <taxon>Betaproteobacteria</taxon>
        <taxon>Burkholderiales</taxon>
        <taxon>Burkholderiaceae</taxon>
        <taxon>Caballeronia</taxon>
    </lineage>
</organism>
<reference evidence="2 3" key="1">
    <citation type="submission" date="2024-10" db="EMBL/GenBank/DDBJ databases">
        <authorList>
            <person name="Deangelis K."/>
            <person name="Huntemann M."/>
            <person name="Clum A."/>
            <person name="Wang J."/>
            <person name="Palaniappan K."/>
            <person name="Ritter S."/>
            <person name="Chen I.-M."/>
            <person name="Stamatis D."/>
            <person name="Reddy T."/>
            <person name="O'Malley R."/>
            <person name="Daum C."/>
            <person name="Ng V."/>
            <person name="Ivanova N."/>
            <person name="Kyrpides N."/>
            <person name="Woyke T."/>
        </authorList>
    </citation>
    <scope>NUCLEOTIDE SEQUENCE [LARGE SCALE GENOMIC DNA]</scope>
    <source>
        <strain evidence="2 3">GAS97</strain>
    </source>
</reference>
<evidence type="ECO:0000313" key="3">
    <source>
        <dbReference type="Proteomes" id="UP001620514"/>
    </source>
</evidence>
<proteinExistence type="predicted"/>
<dbReference type="Pfam" id="PF00534">
    <property type="entry name" value="Glycos_transf_1"/>
    <property type="match status" value="1"/>
</dbReference>
<evidence type="ECO:0000259" key="1">
    <source>
        <dbReference type="Pfam" id="PF00534"/>
    </source>
</evidence>
<name>A0ABW8ML51_9BURK</name>
<dbReference type="Gene3D" id="3.40.50.2000">
    <property type="entry name" value="Glycogen Phosphorylase B"/>
    <property type="match status" value="1"/>
</dbReference>
<reference evidence="2 3" key="2">
    <citation type="submission" date="2024-11" db="EMBL/GenBank/DDBJ databases">
        <title>Using genomics to understand microbial adaptation to soil warming.</title>
        <authorList>
            <person name="Deangelis K.M. PhD."/>
        </authorList>
    </citation>
    <scope>NUCLEOTIDE SEQUENCE [LARGE SCALE GENOMIC DNA]</scope>
    <source>
        <strain evidence="2 3">GAS97</strain>
    </source>
</reference>
<dbReference type="InterPro" id="IPR001296">
    <property type="entry name" value="Glyco_trans_1"/>
</dbReference>
<feature type="domain" description="Glycosyl transferase family 1" evidence="1">
    <location>
        <begin position="269"/>
        <end position="413"/>
    </location>
</feature>
<dbReference type="EMBL" id="JBIYDN010000014">
    <property type="protein sequence ID" value="MFK4444395.1"/>
    <property type="molecule type" value="Genomic_DNA"/>
</dbReference>
<gene>
    <name evidence="2" type="ORF">ABH943_004417</name>
</gene>
<dbReference type="SUPFAM" id="SSF53756">
    <property type="entry name" value="UDP-Glycosyltransferase/glycogen phosphorylase"/>
    <property type="match status" value="1"/>
</dbReference>
<accession>A0ABW8ML51</accession>
<dbReference type="Proteomes" id="UP001620514">
    <property type="component" value="Unassembled WGS sequence"/>
</dbReference>
<keyword evidence="3" id="KW-1185">Reference proteome</keyword>
<comment type="caution">
    <text evidence="2">The sequence shown here is derived from an EMBL/GenBank/DDBJ whole genome shotgun (WGS) entry which is preliminary data.</text>
</comment>
<evidence type="ECO:0000313" key="2">
    <source>
        <dbReference type="EMBL" id="MFK4444395.1"/>
    </source>
</evidence>